<evidence type="ECO:0000256" key="2">
    <source>
        <dbReference type="SAM" id="Phobius"/>
    </source>
</evidence>
<keyword evidence="2" id="KW-0812">Transmembrane</keyword>
<feature type="transmembrane region" description="Helical" evidence="2">
    <location>
        <begin position="83"/>
        <end position="102"/>
    </location>
</feature>
<keyword evidence="2" id="KW-1133">Transmembrane helix</keyword>
<comment type="caution">
    <text evidence="3">The sequence shown here is derived from an EMBL/GenBank/DDBJ whole genome shotgun (WGS) entry which is preliminary data.</text>
</comment>
<dbReference type="EMBL" id="JAWDGP010005730">
    <property type="protein sequence ID" value="KAK3752944.1"/>
    <property type="molecule type" value="Genomic_DNA"/>
</dbReference>
<protein>
    <submittedName>
        <fullName evidence="3">Uncharacterized protein</fullName>
    </submittedName>
</protein>
<gene>
    <name evidence="3" type="ORF">RRG08_021188</name>
</gene>
<keyword evidence="4" id="KW-1185">Reference proteome</keyword>
<evidence type="ECO:0000313" key="4">
    <source>
        <dbReference type="Proteomes" id="UP001283361"/>
    </source>
</evidence>
<proteinExistence type="predicted"/>
<organism evidence="3 4">
    <name type="scientific">Elysia crispata</name>
    <name type="common">lettuce slug</name>
    <dbReference type="NCBI Taxonomy" id="231223"/>
    <lineage>
        <taxon>Eukaryota</taxon>
        <taxon>Metazoa</taxon>
        <taxon>Spiralia</taxon>
        <taxon>Lophotrochozoa</taxon>
        <taxon>Mollusca</taxon>
        <taxon>Gastropoda</taxon>
        <taxon>Heterobranchia</taxon>
        <taxon>Euthyneura</taxon>
        <taxon>Panpulmonata</taxon>
        <taxon>Sacoglossa</taxon>
        <taxon>Placobranchoidea</taxon>
        <taxon>Plakobranchidae</taxon>
        <taxon>Elysia</taxon>
    </lineage>
</organism>
<name>A0AAE0YPF1_9GAST</name>
<reference evidence="3" key="1">
    <citation type="journal article" date="2023" name="G3 (Bethesda)">
        <title>A reference genome for the long-term kleptoplast-retaining sea slug Elysia crispata morphotype clarki.</title>
        <authorList>
            <person name="Eastman K.E."/>
            <person name="Pendleton A.L."/>
            <person name="Shaikh M.A."/>
            <person name="Suttiyut T."/>
            <person name="Ogas R."/>
            <person name="Tomko P."/>
            <person name="Gavelis G."/>
            <person name="Widhalm J.R."/>
            <person name="Wisecaver J.H."/>
        </authorList>
    </citation>
    <scope>NUCLEOTIDE SEQUENCE</scope>
    <source>
        <strain evidence="3">ECLA1</strain>
    </source>
</reference>
<dbReference type="AlphaFoldDB" id="A0AAE0YPF1"/>
<accession>A0AAE0YPF1</accession>
<feature type="region of interest" description="Disordered" evidence="1">
    <location>
        <begin position="1"/>
        <end position="25"/>
    </location>
</feature>
<evidence type="ECO:0000313" key="3">
    <source>
        <dbReference type="EMBL" id="KAK3752944.1"/>
    </source>
</evidence>
<dbReference type="Proteomes" id="UP001283361">
    <property type="component" value="Unassembled WGS sequence"/>
</dbReference>
<sequence>MYSPTQINLQDDFPENGTQFHPGRQPSFPDPLPFHSLSDPSFHPFLLYTPNCGSRQCQTANQCEKEQVVSSIDSERFLLYPPFPSSFLLFFSSFNVIFILQWRQPLHGGSLDGEGVEKRG</sequence>
<keyword evidence="2" id="KW-0472">Membrane</keyword>
<evidence type="ECO:0000256" key="1">
    <source>
        <dbReference type="SAM" id="MobiDB-lite"/>
    </source>
</evidence>